<feature type="transmembrane region" description="Helical" evidence="12">
    <location>
        <begin position="74"/>
        <end position="91"/>
    </location>
</feature>
<evidence type="ECO:0000256" key="5">
    <source>
        <dbReference type="ARBA" id="ARBA00022989"/>
    </source>
</evidence>
<evidence type="ECO:0000313" key="14">
    <source>
        <dbReference type="Proteomes" id="UP000464262"/>
    </source>
</evidence>
<keyword evidence="7" id="KW-0408">Iron</keyword>
<keyword evidence="14" id="KW-1185">Reference proteome</keyword>
<evidence type="ECO:0000256" key="9">
    <source>
        <dbReference type="ARBA" id="ARBA00023136"/>
    </source>
</evidence>
<sequence>MSTTNLVRFTLYLAVVVIALGAYTRLSDAGLGCPDWPGCYGKILVPQSQEDIAVANQAYPERAVEPYKAWLEMIHRYVAGSLGVLIAWITVRCWKERTVSRVLPTFIAGLVIFQALLGMWTVTLKLLPVIVMAHLLGGFTLLASLFLLYWKLSHPPVPHGLQRLTGESNHGLKSIAAIALVIVILQVMLGGWTSSNYAALVCTRLPICEGQWWTMLDFSGAFDWLQAGHDNYEFGVLGYESRMTIHVVHRIGAMVTTLCLVLLIAKCWRWSSLKSEAMLVALVLTLQLCLGIANVVFHLPLWVAVAHNLGAASLLVAVLYTNYRIWTTAVRD</sequence>
<evidence type="ECO:0000256" key="2">
    <source>
        <dbReference type="ARBA" id="ARBA00022475"/>
    </source>
</evidence>
<dbReference type="Pfam" id="PF02628">
    <property type="entry name" value="COX15-CtaA"/>
    <property type="match status" value="1"/>
</dbReference>
<keyword evidence="6" id="KW-0560">Oxidoreductase</keyword>
<dbReference type="GO" id="GO:0046872">
    <property type="term" value="F:metal ion binding"/>
    <property type="evidence" value="ECO:0007669"/>
    <property type="project" value="UniProtKB-KW"/>
</dbReference>
<comment type="subcellular location">
    <subcellularLocation>
        <location evidence="1">Membrane</location>
        <topology evidence="1">Multi-pass membrane protein</topology>
    </subcellularLocation>
</comment>
<feature type="transmembrane region" description="Helical" evidence="12">
    <location>
        <begin position="129"/>
        <end position="150"/>
    </location>
</feature>
<dbReference type="GO" id="GO:0016491">
    <property type="term" value="F:oxidoreductase activity"/>
    <property type="evidence" value="ECO:0007669"/>
    <property type="project" value="UniProtKB-KW"/>
</dbReference>
<dbReference type="InterPro" id="IPR003780">
    <property type="entry name" value="COX15/CtaA_fam"/>
</dbReference>
<feature type="transmembrane region" description="Helical" evidence="12">
    <location>
        <begin position="303"/>
        <end position="323"/>
    </location>
</feature>
<keyword evidence="9 12" id="KW-0472">Membrane</keyword>
<organism evidence="13 14">
    <name type="scientific">Vibrio astriarenae</name>
    <dbReference type="NCBI Taxonomy" id="1481923"/>
    <lineage>
        <taxon>Bacteria</taxon>
        <taxon>Pseudomonadati</taxon>
        <taxon>Pseudomonadota</taxon>
        <taxon>Gammaproteobacteria</taxon>
        <taxon>Vibrionales</taxon>
        <taxon>Vibrionaceae</taxon>
        <taxon>Vibrio</taxon>
    </lineage>
</organism>
<name>A0A7Z2T7U7_9VIBR</name>
<gene>
    <name evidence="13" type="ORF">GT360_21040</name>
</gene>
<feature type="transmembrane region" description="Helical" evidence="12">
    <location>
        <begin position="171"/>
        <end position="189"/>
    </location>
</feature>
<keyword evidence="2" id="KW-1003">Cell membrane</keyword>
<evidence type="ECO:0000256" key="1">
    <source>
        <dbReference type="ARBA" id="ARBA00004141"/>
    </source>
</evidence>
<evidence type="ECO:0000256" key="3">
    <source>
        <dbReference type="ARBA" id="ARBA00022692"/>
    </source>
</evidence>
<dbReference type="PANTHER" id="PTHR35457">
    <property type="entry name" value="HEME A SYNTHASE"/>
    <property type="match status" value="1"/>
</dbReference>
<keyword evidence="8" id="KW-0350">Heme biosynthesis</keyword>
<keyword evidence="10" id="KW-1015">Disulfide bond</keyword>
<evidence type="ECO:0000256" key="8">
    <source>
        <dbReference type="ARBA" id="ARBA00023133"/>
    </source>
</evidence>
<feature type="transmembrane region" description="Helical" evidence="12">
    <location>
        <begin position="247"/>
        <end position="265"/>
    </location>
</feature>
<evidence type="ECO:0000256" key="10">
    <source>
        <dbReference type="ARBA" id="ARBA00023157"/>
    </source>
</evidence>
<reference evidence="13 14" key="1">
    <citation type="submission" date="2020-01" db="EMBL/GenBank/DDBJ databases">
        <title>Whole genome and functional gene identification of agarase of Vibrio HN897.</title>
        <authorList>
            <person name="Liu Y."/>
            <person name="Zhao Z."/>
        </authorList>
    </citation>
    <scope>NUCLEOTIDE SEQUENCE [LARGE SCALE GENOMIC DNA]</scope>
    <source>
        <strain evidence="13 14">HN897</strain>
    </source>
</reference>
<evidence type="ECO:0000256" key="6">
    <source>
        <dbReference type="ARBA" id="ARBA00023002"/>
    </source>
</evidence>
<dbReference type="EMBL" id="CP047476">
    <property type="protein sequence ID" value="QIA65983.1"/>
    <property type="molecule type" value="Genomic_DNA"/>
</dbReference>
<evidence type="ECO:0000256" key="12">
    <source>
        <dbReference type="SAM" id="Phobius"/>
    </source>
</evidence>
<dbReference type="PANTHER" id="PTHR35457:SF1">
    <property type="entry name" value="HEME A SYNTHASE"/>
    <property type="match status" value="1"/>
</dbReference>
<proteinExistence type="predicted"/>
<evidence type="ECO:0000256" key="11">
    <source>
        <dbReference type="ARBA" id="ARBA00023444"/>
    </source>
</evidence>
<dbReference type="InterPro" id="IPR050450">
    <property type="entry name" value="COX15/CtaA_HemeA_synthase"/>
</dbReference>
<dbReference type="GO" id="GO:0006784">
    <property type="term" value="P:heme A biosynthetic process"/>
    <property type="evidence" value="ECO:0007669"/>
    <property type="project" value="InterPro"/>
</dbReference>
<feature type="transmembrane region" description="Helical" evidence="12">
    <location>
        <begin position="103"/>
        <end position="123"/>
    </location>
</feature>
<comment type="pathway">
    <text evidence="11">Porphyrin-containing compound metabolism.</text>
</comment>
<dbReference type="KEGG" id="vas:GT360_21040"/>
<feature type="transmembrane region" description="Helical" evidence="12">
    <location>
        <begin position="9"/>
        <end position="26"/>
    </location>
</feature>
<dbReference type="RefSeq" id="WP_164650889.1">
    <property type="nucleotide sequence ID" value="NZ_CP047476.1"/>
</dbReference>
<keyword evidence="5 12" id="KW-1133">Transmembrane helix</keyword>
<accession>A0A7Z2T7U7</accession>
<evidence type="ECO:0000256" key="4">
    <source>
        <dbReference type="ARBA" id="ARBA00022723"/>
    </source>
</evidence>
<evidence type="ECO:0000256" key="7">
    <source>
        <dbReference type="ARBA" id="ARBA00023004"/>
    </source>
</evidence>
<feature type="transmembrane region" description="Helical" evidence="12">
    <location>
        <begin position="277"/>
        <end position="297"/>
    </location>
</feature>
<dbReference type="Proteomes" id="UP000464262">
    <property type="component" value="Chromosome 2"/>
</dbReference>
<dbReference type="GO" id="GO:0016020">
    <property type="term" value="C:membrane"/>
    <property type="evidence" value="ECO:0007669"/>
    <property type="project" value="UniProtKB-SubCell"/>
</dbReference>
<evidence type="ECO:0000313" key="13">
    <source>
        <dbReference type="EMBL" id="QIA65983.1"/>
    </source>
</evidence>
<keyword evidence="4" id="KW-0479">Metal-binding</keyword>
<keyword evidence="3 12" id="KW-0812">Transmembrane</keyword>
<protein>
    <submittedName>
        <fullName evidence="13">Heme A synthase</fullName>
    </submittedName>
</protein>
<dbReference type="AlphaFoldDB" id="A0A7Z2T7U7"/>